<dbReference type="GO" id="GO:0005886">
    <property type="term" value="C:plasma membrane"/>
    <property type="evidence" value="ECO:0007669"/>
    <property type="project" value="TreeGrafter"/>
</dbReference>
<feature type="compositionally biased region" description="Gly residues" evidence="13">
    <location>
        <begin position="38"/>
        <end position="53"/>
    </location>
</feature>
<keyword evidence="6" id="KW-0479">Metal-binding</keyword>
<organism evidence="16 17">
    <name type="scientific">Wuchereria bancrofti</name>
    <dbReference type="NCBI Taxonomy" id="6293"/>
    <lineage>
        <taxon>Eukaryota</taxon>
        <taxon>Metazoa</taxon>
        <taxon>Ecdysozoa</taxon>
        <taxon>Nematoda</taxon>
        <taxon>Chromadorea</taxon>
        <taxon>Rhabditida</taxon>
        <taxon>Spirurina</taxon>
        <taxon>Spiruromorpha</taxon>
        <taxon>Filarioidea</taxon>
        <taxon>Onchocercidae</taxon>
        <taxon>Wuchereria</taxon>
    </lineage>
</organism>
<name>A0AAF5Q302_WUCBA</name>
<comment type="subcellular location">
    <subcellularLocation>
        <location evidence="3">Membrane</location>
        <topology evidence="3">Multi-pass membrane protein</topology>
    </subcellularLocation>
</comment>
<feature type="transmembrane region" description="Helical" evidence="14">
    <location>
        <begin position="230"/>
        <end position="250"/>
    </location>
</feature>
<keyword evidence="9" id="KW-0460">Magnesium</keyword>
<feature type="transmembrane region" description="Helical" evidence="14">
    <location>
        <begin position="812"/>
        <end position="832"/>
    </location>
</feature>
<evidence type="ECO:0000256" key="5">
    <source>
        <dbReference type="ARBA" id="ARBA00022692"/>
    </source>
</evidence>
<feature type="transmembrane region" description="Helical" evidence="14">
    <location>
        <begin position="149"/>
        <end position="171"/>
    </location>
</feature>
<dbReference type="WBParaSite" id="mrna-Wban_09782">
    <property type="protein sequence ID" value="mrna-Wban_09782"/>
    <property type="gene ID" value="Wban_09782"/>
</dbReference>
<feature type="transmembrane region" description="Helical" evidence="14">
    <location>
        <begin position="1000"/>
        <end position="1021"/>
    </location>
</feature>
<evidence type="ECO:0000256" key="7">
    <source>
        <dbReference type="ARBA" id="ARBA00022741"/>
    </source>
</evidence>
<keyword evidence="5 14" id="KW-0812">Transmembrane</keyword>
<keyword evidence="7" id="KW-0547">Nucleotide-binding</keyword>
<dbReference type="PROSITE" id="PS50125">
    <property type="entry name" value="GUANYLATE_CYCLASE_2"/>
    <property type="match status" value="2"/>
</dbReference>
<dbReference type="SUPFAM" id="SSF55073">
    <property type="entry name" value="Nucleotide cyclase"/>
    <property type="match status" value="2"/>
</dbReference>
<keyword evidence="12" id="KW-0456">Lyase</keyword>
<sequence length="1279" mass="144380">MQNDEEDENIVDEAVSMLAAATTTTIDDEHFSSIGIRGVTGGSRGSGSNGSGSSGSLQTPIPNGSNSEQHPITETMTHGHSINPPHASFFERVSTRWWNPQFSSTALETQYWKCSFPQLRDRFRSGLVYICLSCILWIIYLEIFNHASLIHWLISITLFIISFGMFLFTLFSVHYQRFYMPASFLCVFILCTVTLLIFSDKSGSFMSPIGDLATSFQVVLLIYTVVPLPLYLCICIGLIYSILFEMIATGSMNYGDTLGVKLILHFGINLLGVHLFILTQVRQRKTFLRVGQSLLARKDLEMETQLKDHMIQSVMPKRVADELLKETNVRRSSASQDAYLRTTSTESTKGHFQNTREANASTGTLLAPNVRKFRPFTMNLMTNVSIIFADIAGFTKMSSNKSASELVNLLNDLFGRFDYLCGLCNLEKISTLGDCYYCVAGCPEPRADHARCCVEMGLAMILAIQQFDEDRGQDVNMRVGIHTGKVLCGMVGMKRFKFDVFSNDVTLANEMESTGIAGRIHISEVTAKFLNNEYILEDGPDYAGMKTYFIVGRMRDMYNSINKTNSCSDSVRDIFSTESQINFRKVYFAIRLTSKIKMMQTTSIPVERYSGNLKMKMLERKCESNSAQILHHSECLDKNANNKSPVIEKRRKSASLHALHPDDTKPFSITDQLDGKMSRELLNGSSRRDSKSSGIQDSISDTFSCAGPIETAISYHQNAPSLTRFDTDDRAFDERLVVVIQNADINFNRGFWVRNDWLNRWTLRFNELNIEERYRAHFAESIDRQWPNCDVGRCKNASQTDNSDLHYHYSGVFIDVLVAGMLLIICAAAVLISGMLNTIFIIYFTISLIATVLIIIVIGIPLMRRQTIFPFVNLWTPRHITGMVLILLPAGVALTVAPLCDDIIAQEYACISPNLLTQRILFSYIFLVALFAHCNFSQLSAWPKTAEALLVGVVFLWLTYVCQYRIGTLVDKSSSNPNIGPRSCNGTVPVWASGRFGSPINLPEICIDVFLVVVLVAFLNYQFEAAFRMSFFGDVQAQRDMRQMQAVRDQADWLLTNIIPQHAIDSLKSSIRYSENHALTAVLFATITNWNEMYEETFEGGREFLRVLNEIIGDFDELLDRPDFSQVEKIKTIGPTYMAAAGLNPDRRRSAQHPYEHLYQLMEFAIGLQQQLNYFNQDLLNFDFICKIGYNIGPVTAGVIGTTKLYYDIWGDTVNIASRMYSTGVQNRIQVSKKTRDLLCDRYDFEYRDHIEVKGVDGGMDTYLLVGRKGEPPVNFTLA</sequence>
<feature type="transmembrane region" description="Helical" evidence="14">
    <location>
        <begin position="880"/>
        <end position="899"/>
    </location>
</feature>
<feature type="transmembrane region" description="Helical" evidence="14">
    <location>
        <begin position="838"/>
        <end position="860"/>
    </location>
</feature>
<keyword evidence="11 14" id="KW-0472">Membrane</keyword>
<evidence type="ECO:0000256" key="3">
    <source>
        <dbReference type="ARBA" id="ARBA00004141"/>
    </source>
</evidence>
<evidence type="ECO:0000256" key="9">
    <source>
        <dbReference type="ARBA" id="ARBA00022842"/>
    </source>
</evidence>
<evidence type="ECO:0000313" key="17">
    <source>
        <dbReference type="WBParaSite" id="mrna-Wban_09782"/>
    </source>
</evidence>
<reference evidence="17" key="3">
    <citation type="submission" date="2024-02" db="UniProtKB">
        <authorList>
            <consortium name="WormBaseParasite"/>
        </authorList>
    </citation>
    <scope>IDENTIFICATION</scope>
    <source>
        <strain evidence="17">pt0022</strain>
    </source>
</reference>
<dbReference type="GO" id="GO:0004016">
    <property type="term" value="F:adenylate cyclase activity"/>
    <property type="evidence" value="ECO:0007669"/>
    <property type="project" value="UniProtKB-EC"/>
</dbReference>
<evidence type="ECO:0000256" key="8">
    <source>
        <dbReference type="ARBA" id="ARBA00022840"/>
    </source>
</evidence>
<feature type="transmembrane region" description="Helical" evidence="14">
    <location>
        <begin position="948"/>
        <end position="966"/>
    </location>
</feature>
<feature type="transmembrane region" description="Helical" evidence="14">
    <location>
        <begin position="262"/>
        <end position="279"/>
    </location>
</feature>
<dbReference type="PANTHER" id="PTHR45627">
    <property type="entry name" value="ADENYLATE CYCLASE TYPE 1"/>
    <property type="match status" value="1"/>
</dbReference>
<dbReference type="InterPro" id="IPR023298">
    <property type="entry name" value="ATPase_P-typ_TM_dom_sf"/>
</dbReference>
<dbReference type="SUPFAM" id="SSF81665">
    <property type="entry name" value="Calcium ATPase, transmembrane domain M"/>
    <property type="match status" value="1"/>
</dbReference>
<comment type="catalytic activity">
    <reaction evidence="2">
        <text>ATP = 3',5'-cyclic AMP + diphosphate</text>
        <dbReference type="Rhea" id="RHEA:15389"/>
        <dbReference type="ChEBI" id="CHEBI:30616"/>
        <dbReference type="ChEBI" id="CHEBI:33019"/>
        <dbReference type="ChEBI" id="CHEBI:58165"/>
        <dbReference type="EC" id="4.6.1.1"/>
    </reaction>
</comment>
<evidence type="ECO:0000256" key="13">
    <source>
        <dbReference type="SAM" id="MobiDB-lite"/>
    </source>
</evidence>
<dbReference type="GO" id="GO:0004383">
    <property type="term" value="F:guanylate cyclase activity"/>
    <property type="evidence" value="ECO:0007669"/>
    <property type="project" value="UniProtKB-EC"/>
</dbReference>
<reference evidence="16" key="1">
    <citation type="submission" date="2015-03" db="EMBL/GenBank/DDBJ databases">
        <title>Wuchereria bancrofti Genome Sequencing Papua New Guinea Strain.</title>
        <authorList>
            <person name="Small S.T."/>
            <person name="Serre D."/>
            <person name="Zimmerman P.A."/>
        </authorList>
    </citation>
    <scope>NUCLEOTIDE SEQUENCE [LARGE SCALE GENOMIC DNA]</scope>
    <source>
        <strain evidence="16">pt0022</strain>
    </source>
</reference>
<feature type="domain" description="Guanylate cyclase" evidence="15">
    <location>
        <begin position="1081"/>
        <end position="1221"/>
    </location>
</feature>
<feature type="domain" description="Guanylate cyclase" evidence="15">
    <location>
        <begin position="385"/>
        <end position="512"/>
    </location>
</feature>
<feature type="transmembrane region" description="Helical" evidence="14">
    <location>
        <begin position="126"/>
        <end position="143"/>
    </location>
</feature>
<dbReference type="Gene3D" id="3.30.70.1230">
    <property type="entry name" value="Nucleotide cyclase"/>
    <property type="match status" value="2"/>
</dbReference>
<dbReference type="InterPro" id="IPR001054">
    <property type="entry name" value="A/G_cyclase"/>
</dbReference>
<dbReference type="GO" id="GO:0005524">
    <property type="term" value="F:ATP binding"/>
    <property type="evidence" value="ECO:0007669"/>
    <property type="project" value="UniProtKB-KW"/>
</dbReference>
<dbReference type="CDD" id="cd07302">
    <property type="entry name" value="CHD"/>
    <property type="match status" value="2"/>
</dbReference>
<dbReference type="Proteomes" id="UP000093561">
    <property type="component" value="Unassembled WGS sequence"/>
</dbReference>
<evidence type="ECO:0000256" key="10">
    <source>
        <dbReference type="ARBA" id="ARBA00022989"/>
    </source>
</evidence>
<keyword evidence="8" id="KW-0067">ATP-binding</keyword>
<dbReference type="GO" id="GO:0007189">
    <property type="term" value="P:adenylate cyclase-activating G protein-coupled receptor signaling pathway"/>
    <property type="evidence" value="ECO:0007669"/>
    <property type="project" value="TreeGrafter"/>
</dbReference>
<dbReference type="Pfam" id="PF00211">
    <property type="entry name" value="Guanylate_cyc"/>
    <property type="match status" value="2"/>
</dbReference>
<dbReference type="SMART" id="SM00044">
    <property type="entry name" value="CYCc"/>
    <property type="match status" value="2"/>
</dbReference>
<feature type="transmembrane region" description="Helical" evidence="14">
    <location>
        <begin position="919"/>
        <end position="936"/>
    </location>
</feature>
<dbReference type="GO" id="GO:0035556">
    <property type="term" value="P:intracellular signal transduction"/>
    <property type="evidence" value="ECO:0007669"/>
    <property type="project" value="InterPro"/>
</dbReference>
<reference evidence="16" key="2">
    <citation type="journal article" date="2016" name="Mol. Ecol.">
        <title>Population genomics of the filarial nematode parasite Wuchereria bancrofti from mosquitoes.</title>
        <authorList>
            <person name="Small S.T."/>
            <person name="Reimer L.J."/>
            <person name="Tisch D.J."/>
            <person name="King C.L."/>
            <person name="Christensen B.M."/>
            <person name="Siba P.M."/>
            <person name="Kazura J.W."/>
            <person name="Serre D."/>
            <person name="Zimmerman P.A."/>
        </authorList>
    </citation>
    <scope>NUCLEOTIDE SEQUENCE</scope>
    <source>
        <strain evidence="16">pt0022</strain>
    </source>
</reference>
<evidence type="ECO:0000256" key="14">
    <source>
        <dbReference type="SAM" id="Phobius"/>
    </source>
</evidence>
<evidence type="ECO:0000256" key="6">
    <source>
        <dbReference type="ARBA" id="ARBA00022723"/>
    </source>
</evidence>
<evidence type="ECO:0000256" key="1">
    <source>
        <dbReference type="ARBA" id="ARBA00001436"/>
    </source>
</evidence>
<evidence type="ECO:0000313" key="16">
    <source>
        <dbReference type="Proteomes" id="UP000093561"/>
    </source>
</evidence>
<dbReference type="AlphaFoldDB" id="A0AAF5Q302"/>
<accession>A0AAF5Q302</accession>
<dbReference type="PANTHER" id="PTHR45627:SF8">
    <property type="entry name" value="ADENYLATE CYCLASE TYPE 9"/>
    <property type="match status" value="1"/>
</dbReference>
<evidence type="ECO:0000256" key="4">
    <source>
        <dbReference type="ARBA" id="ARBA00012201"/>
    </source>
</evidence>
<dbReference type="GO" id="GO:0046872">
    <property type="term" value="F:metal ion binding"/>
    <property type="evidence" value="ECO:0007669"/>
    <property type="project" value="UniProtKB-KW"/>
</dbReference>
<feature type="transmembrane region" description="Helical" evidence="14">
    <location>
        <begin position="178"/>
        <end position="199"/>
    </location>
</feature>
<evidence type="ECO:0000256" key="12">
    <source>
        <dbReference type="ARBA" id="ARBA00023239"/>
    </source>
</evidence>
<evidence type="ECO:0000259" key="15">
    <source>
        <dbReference type="PROSITE" id="PS50125"/>
    </source>
</evidence>
<dbReference type="FunFam" id="3.30.70.1230:FF:000008">
    <property type="entry name" value="Adenylate cyclase type 9"/>
    <property type="match status" value="1"/>
</dbReference>
<proteinExistence type="predicted"/>
<feature type="region of interest" description="Disordered" evidence="13">
    <location>
        <begin position="335"/>
        <end position="354"/>
    </location>
</feature>
<feature type="compositionally biased region" description="Polar residues" evidence="13">
    <location>
        <begin position="57"/>
        <end position="80"/>
    </location>
</feature>
<comment type="catalytic activity">
    <reaction evidence="1">
        <text>GTP = 3',5'-cyclic GMP + diphosphate</text>
        <dbReference type="Rhea" id="RHEA:13665"/>
        <dbReference type="ChEBI" id="CHEBI:33019"/>
        <dbReference type="ChEBI" id="CHEBI:37565"/>
        <dbReference type="ChEBI" id="CHEBI:57746"/>
        <dbReference type="EC" id="4.6.1.2"/>
    </reaction>
</comment>
<dbReference type="EC" id="4.6.1.1" evidence="4"/>
<protein>
    <recommendedName>
        <fullName evidence="4">adenylate cyclase</fullName>
        <ecNumber evidence="4">4.6.1.1</ecNumber>
    </recommendedName>
</protein>
<evidence type="ECO:0000256" key="11">
    <source>
        <dbReference type="ARBA" id="ARBA00023136"/>
    </source>
</evidence>
<keyword evidence="10 14" id="KW-1133">Transmembrane helix</keyword>
<feature type="region of interest" description="Disordered" evidence="13">
    <location>
        <begin position="35"/>
        <end position="82"/>
    </location>
</feature>
<dbReference type="InterPro" id="IPR029787">
    <property type="entry name" value="Nucleotide_cyclase"/>
</dbReference>
<evidence type="ECO:0000256" key="2">
    <source>
        <dbReference type="ARBA" id="ARBA00001593"/>
    </source>
</evidence>